<organism evidence="9 10">
    <name type="scientific">Mumia zhuanghuii</name>
    <dbReference type="NCBI Taxonomy" id="2585211"/>
    <lineage>
        <taxon>Bacteria</taxon>
        <taxon>Bacillati</taxon>
        <taxon>Actinomycetota</taxon>
        <taxon>Actinomycetes</taxon>
        <taxon>Propionibacteriales</taxon>
        <taxon>Nocardioidaceae</taxon>
        <taxon>Mumia</taxon>
    </lineage>
</organism>
<sequence>MGERRRPFAASDRQPRAGWLTSPWFAGALAAVTVTQVLGGLSGVAVGLPVGGCVAWWVSRLEPAAVRQRREREVRDLPLALDLIVSAVAAGRPTTQVLEVVADAVEGPLGDRLRGVAVRLQLGTDPAVVWRELHDDPVLAPLARAFARAARSGTAVRRVLDRAAEDARAVQRAAALERARAVGVRTAAPLGACFLPAFLLLGVVPTVVATFVSLDL</sequence>
<reference evidence="9 10" key="1">
    <citation type="submission" date="2019-05" db="EMBL/GenBank/DDBJ databases">
        <title>Mumia sp. nov., isolated from the intestinal contents of plateau pika (Ochotona curzoniae) in the Qinghai-Tibet plateau of China.</title>
        <authorList>
            <person name="Tian Z."/>
        </authorList>
    </citation>
    <scope>NUCLEOTIDE SEQUENCE [LARGE SCALE GENOMIC DNA]</scope>
    <source>
        <strain evidence="10">527</strain>
        <strain evidence="9">Z527</strain>
    </source>
</reference>
<feature type="domain" description="Type II secretion system protein GspF" evidence="7">
    <location>
        <begin position="81"/>
        <end position="202"/>
    </location>
</feature>
<evidence type="ECO:0000259" key="7">
    <source>
        <dbReference type="Pfam" id="PF00482"/>
    </source>
</evidence>
<dbReference type="GO" id="GO:0005886">
    <property type="term" value="C:plasma membrane"/>
    <property type="evidence" value="ECO:0007669"/>
    <property type="project" value="UniProtKB-SubCell"/>
</dbReference>
<dbReference type="PANTHER" id="PTHR35007">
    <property type="entry name" value="INTEGRAL MEMBRANE PROTEIN-RELATED"/>
    <property type="match status" value="1"/>
</dbReference>
<evidence type="ECO:0000313" key="8">
    <source>
        <dbReference type="EMBL" id="TNC49765.1"/>
    </source>
</evidence>
<gene>
    <name evidence="9" type="ORF">FHE65_04540</name>
    <name evidence="8" type="ORF">FHE65_04915</name>
</gene>
<evidence type="ECO:0000256" key="2">
    <source>
        <dbReference type="ARBA" id="ARBA00022475"/>
    </source>
</evidence>
<dbReference type="EMBL" id="VDFR01000021">
    <property type="protein sequence ID" value="TNC49765.1"/>
    <property type="molecule type" value="Genomic_DNA"/>
</dbReference>
<dbReference type="Pfam" id="PF00482">
    <property type="entry name" value="T2SSF"/>
    <property type="match status" value="1"/>
</dbReference>
<evidence type="ECO:0000256" key="6">
    <source>
        <dbReference type="SAM" id="Phobius"/>
    </source>
</evidence>
<feature type="transmembrane region" description="Helical" evidence="6">
    <location>
        <begin position="187"/>
        <end position="214"/>
    </location>
</feature>
<protein>
    <submittedName>
        <fullName evidence="9">Type II secretion system F family protein</fullName>
    </submittedName>
</protein>
<evidence type="ECO:0000256" key="1">
    <source>
        <dbReference type="ARBA" id="ARBA00004651"/>
    </source>
</evidence>
<evidence type="ECO:0000313" key="9">
    <source>
        <dbReference type="EMBL" id="TNC49989.1"/>
    </source>
</evidence>
<dbReference type="PANTHER" id="PTHR35007:SF3">
    <property type="entry name" value="POSSIBLE CONSERVED ALANINE RICH MEMBRANE PROTEIN"/>
    <property type="match status" value="1"/>
</dbReference>
<dbReference type="OrthoDB" id="3267562at2"/>
<evidence type="ECO:0000256" key="3">
    <source>
        <dbReference type="ARBA" id="ARBA00022692"/>
    </source>
</evidence>
<evidence type="ECO:0000313" key="10">
    <source>
        <dbReference type="Proteomes" id="UP000306740"/>
    </source>
</evidence>
<keyword evidence="5 6" id="KW-0472">Membrane</keyword>
<dbReference type="InterPro" id="IPR018076">
    <property type="entry name" value="T2SS_GspF_dom"/>
</dbReference>
<comment type="subcellular location">
    <subcellularLocation>
        <location evidence="1">Cell membrane</location>
        <topology evidence="1">Multi-pass membrane protein</topology>
    </subcellularLocation>
</comment>
<feature type="transmembrane region" description="Helical" evidence="6">
    <location>
        <begin position="40"/>
        <end position="59"/>
    </location>
</feature>
<dbReference type="Proteomes" id="UP000306740">
    <property type="component" value="Unassembled WGS sequence"/>
</dbReference>
<evidence type="ECO:0000256" key="5">
    <source>
        <dbReference type="ARBA" id="ARBA00023136"/>
    </source>
</evidence>
<dbReference type="AlphaFoldDB" id="A0A5C4MYU6"/>
<dbReference type="EMBL" id="VDFR01000020">
    <property type="protein sequence ID" value="TNC49989.1"/>
    <property type="molecule type" value="Genomic_DNA"/>
</dbReference>
<accession>A0A5C4MYU6</accession>
<keyword evidence="2" id="KW-1003">Cell membrane</keyword>
<evidence type="ECO:0000256" key="4">
    <source>
        <dbReference type="ARBA" id="ARBA00022989"/>
    </source>
</evidence>
<keyword evidence="3 6" id="KW-0812">Transmembrane</keyword>
<comment type="caution">
    <text evidence="9">The sequence shown here is derived from an EMBL/GenBank/DDBJ whole genome shotgun (WGS) entry which is preliminary data.</text>
</comment>
<keyword evidence="4 6" id="KW-1133">Transmembrane helix</keyword>
<name>A0A5C4MYU6_9ACTN</name>
<proteinExistence type="predicted"/>